<organism evidence="1 2">
    <name type="scientific">Babesia gibsoni</name>
    <dbReference type="NCBI Taxonomy" id="33632"/>
    <lineage>
        <taxon>Eukaryota</taxon>
        <taxon>Sar</taxon>
        <taxon>Alveolata</taxon>
        <taxon>Apicomplexa</taxon>
        <taxon>Aconoidasida</taxon>
        <taxon>Piroplasmida</taxon>
        <taxon>Babesiidae</taxon>
        <taxon>Babesia</taxon>
    </lineage>
</organism>
<dbReference type="AlphaFoldDB" id="A0AAD8UWN6"/>
<reference evidence="1" key="1">
    <citation type="submission" date="2023-08" db="EMBL/GenBank/DDBJ databases">
        <title>Draft sequence of the Babesia gibsoni genome.</title>
        <authorList>
            <person name="Yamagishi J.Y."/>
            <person name="Xuan X.X."/>
        </authorList>
    </citation>
    <scope>NUCLEOTIDE SEQUENCE</scope>
    <source>
        <strain evidence="1">Azabu</strain>
    </source>
</reference>
<keyword evidence="2" id="KW-1185">Reference proteome</keyword>
<comment type="caution">
    <text evidence="1">The sequence shown here is derived from an EMBL/GenBank/DDBJ whole genome shotgun (WGS) entry which is preliminary data.</text>
</comment>
<evidence type="ECO:0000313" key="1">
    <source>
        <dbReference type="EMBL" id="KAK1445079.1"/>
    </source>
</evidence>
<accession>A0AAD8UWN6</accession>
<protein>
    <submittedName>
        <fullName evidence="1">Uncharacterized protein</fullName>
    </submittedName>
</protein>
<proteinExistence type="predicted"/>
<gene>
    <name evidence="1" type="ORF">BgAZ_109850</name>
</gene>
<evidence type="ECO:0000313" key="2">
    <source>
        <dbReference type="Proteomes" id="UP001230268"/>
    </source>
</evidence>
<dbReference type="EMBL" id="JAVEPI010000001">
    <property type="protein sequence ID" value="KAK1445079.1"/>
    <property type="molecule type" value="Genomic_DNA"/>
</dbReference>
<name>A0AAD8UWN6_BABGI</name>
<sequence>MSRRIWKEYVHRHIETVEGSLKPITEDPETKIELGGLTDDLEAEAQSWCPTFDRCMAYTFEYYCKLVFGRALQYAHTKNEYTVTPDHIRECAKQLFNTSESSNVSSHDCGRCVSLYQNYASWNRRTGYRIYGKPYYNSRNLSFKRSRNRMLHSQNNDNRAEKELVSIDLGKYEHIAPKHKTLKLSLDKVFST</sequence>
<dbReference type="Proteomes" id="UP001230268">
    <property type="component" value="Unassembled WGS sequence"/>
</dbReference>